<dbReference type="InterPro" id="IPR011009">
    <property type="entry name" value="Kinase-like_dom_sf"/>
</dbReference>
<dbReference type="GO" id="GO:0005524">
    <property type="term" value="F:ATP binding"/>
    <property type="evidence" value="ECO:0007669"/>
    <property type="project" value="InterPro"/>
</dbReference>
<dbReference type="Proteomes" id="UP000799750">
    <property type="component" value="Unassembled WGS sequence"/>
</dbReference>
<dbReference type="SUPFAM" id="SSF56112">
    <property type="entry name" value="Protein kinase-like (PK-like)"/>
    <property type="match status" value="1"/>
</dbReference>
<dbReference type="InterPro" id="IPR000719">
    <property type="entry name" value="Prot_kinase_dom"/>
</dbReference>
<name>A0A6A6QFF9_9PEZI</name>
<dbReference type="Gene3D" id="1.10.510.10">
    <property type="entry name" value="Transferase(Phosphotransferase) domain 1"/>
    <property type="match status" value="1"/>
</dbReference>
<dbReference type="PANTHER" id="PTHR24359:SF1">
    <property type="entry name" value="INHIBITOR OF NUCLEAR FACTOR KAPPA-B KINASE EPSILON SUBUNIT HOMOLOG 1-RELATED"/>
    <property type="match status" value="1"/>
</dbReference>
<accession>A0A6A6QFF9</accession>
<dbReference type="PROSITE" id="PS00108">
    <property type="entry name" value="PROTEIN_KINASE_ST"/>
    <property type="match status" value="1"/>
</dbReference>
<evidence type="ECO:0000259" key="1">
    <source>
        <dbReference type="PROSITE" id="PS50011"/>
    </source>
</evidence>
<dbReference type="EMBL" id="MU004197">
    <property type="protein sequence ID" value="KAF2490353.1"/>
    <property type="molecule type" value="Genomic_DNA"/>
</dbReference>
<evidence type="ECO:0000313" key="2">
    <source>
        <dbReference type="EMBL" id="KAF2490353.1"/>
    </source>
</evidence>
<organism evidence="2 3">
    <name type="scientific">Lophium mytilinum</name>
    <dbReference type="NCBI Taxonomy" id="390894"/>
    <lineage>
        <taxon>Eukaryota</taxon>
        <taxon>Fungi</taxon>
        <taxon>Dikarya</taxon>
        <taxon>Ascomycota</taxon>
        <taxon>Pezizomycotina</taxon>
        <taxon>Dothideomycetes</taxon>
        <taxon>Pleosporomycetidae</taxon>
        <taxon>Mytilinidiales</taxon>
        <taxon>Mytilinidiaceae</taxon>
        <taxon>Lophium</taxon>
    </lineage>
</organism>
<sequence length="386" mass="43073">MALRIGQTLRGARWDYLLVESLGSRTVRSSVFKAEIISRSQSQLPGKWAVIKTTSPPSHTSLPNTQYTIRPPAPGESGSVIEWNFNYVPEVSEKQILNMLKNEHARHMNPVIRSSRHFRAMYEAVDIQDISTKEDSLCLAYEWMDCTLKDVSSGSHLKSSALHKNISEAVLGALAELKSQQLAHTDIKNDNILISDLHGPSPVVKLGDLGLVRPEGFNRFPIQPIAMRAPEVWSGIGCFHSSDVWALAVTLFDWLSPRVFGAHDMPEGHWPHPWAMAKLLRLFPGSVQAHPTDPDYQGYFEIAELIQKSGCGDNTDPKCFEIGSFEEELGKLDISPPLADFLRYLLVVDYKRRPTASDALKSQQLQRLGEGVWPRCHDAAIDQVGA</sequence>
<dbReference type="SMART" id="SM00220">
    <property type="entry name" value="S_TKc"/>
    <property type="match status" value="1"/>
</dbReference>
<dbReference type="InterPro" id="IPR008271">
    <property type="entry name" value="Ser/Thr_kinase_AS"/>
</dbReference>
<keyword evidence="2" id="KW-0808">Transferase</keyword>
<dbReference type="AlphaFoldDB" id="A0A6A6QFF9"/>
<evidence type="ECO:0000313" key="3">
    <source>
        <dbReference type="Proteomes" id="UP000799750"/>
    </source>
</evidence>
<reference evidence="2" key="1">
    <citation type="journal article" date="2020" name="Stud. Mycol.">
        <title>101 Dothideomycetes genomes: a test case for predicting lifestyles and emergence of pathogens.</title>
        <authorList>
            <person name="Haridas S."/>
            <person name="Albert R."/>
            <person name="Binder M."/>
            <person name="Bloem J."/>
            <person name="Labutti K."/>
            <person name="Salamov A."/>
            <person name="Andreopoulos B."/>
            <person name="Baker S."/>
            <person name="Barry K."/>
            <person name="Bills G."/>
            <person name="Bluhm B."/>
            <person name="Cannon C."/>
            <person name="Castanera R."/>
            <person name="Culley D."/>
            <person name="Daum C."/>
            <person name="Ezra D."/>
            <person name="Gonzalez J."/>
            <person name="Henrissat B."/>
            <person name="Kuo A."/>
            <person name="Liang C."/>
            <person name="Lipzen A."/>
            <person name="Lutzoni F."/>
            <person name="Magnuson J."/>
            <person name="Mondo S."/>
            <person name="Nolan M."/>
            <person name="Ohm R."/>
            <person name="Pangilinan J."/>
            <person name="Park H.-J."/>
            <person name="Ramirez L."/>
            <person name="Alfaro M."/>
            <person name="Sun H."/>
            <person name="Tritt A."/>
            <person name="Yoshinaga Y."/>
            <person name="Zwiers L.-H."/>
            <person name="Turgeon B."/>
            <person name="Goodwin S."/>
            <person name="Spatafora J."/>
            <person name="Crous P."/>
            <person name="Grigoriev I."/>
        </authorList>
    </citation>
    <scope>NUCLEOTIDE SEQUENCE</scope>
    <source>
        <strain evidence="2">CBS 269.34</strain>
    </source>
</reference>
<dbReference type="GO" id="GO:0004674">
    <property type="term" value="F:protein serine/threonine kinase activity"/>
    <property type="evidence" value="ECO:0007669"/>
    <property type="project" value="TreeGrafter"/>
</dbReference>
<dbReference type="PANTHER" id="PTHR24359">
    <property type="entry name" value="SERINE/THREONINE-PROTEIN KINASE SBK1"/>
    <property type="match status" value="1"/>
</dbReference>
<keyword evidence="3" id="KW-1185">Reference proteome</keyword>
<keyword evidence="2" id="KW-0418">Kinase</keyword>
<gene>
    <name evidence="2" type="ORF">BU16DRAFT_150076</name>
</gene>
<dbReference type="OrthoDB" id="5979581at2759"/>
<proteinExistence type="predicted"/>
<dbReference type="Pfam" id="PF00069">
    <property type="entry name" value="Pkinase"/>
    <property type="match status" value="1"/>
</dbReference>
<feature type="domain" description="Protein kinase" evidence="1">
    <location>
        <begin position="16"/>
        <end position="365"/>
    </location>
</feature>
<dbReference type="PROSITE" id="PS50011">
    <property type="entry name" value="PROTEIN_KINASE_DOM"/>
    <property type="match status" value="1"/>
</dbReference>
<protein>
    <submittedName>
        <fullName evidence="2">Kinase-like protein</fullName>
    </submittedName>
</protein>